<dbReference type="SUPFAM" id="SSF52821">
    <property type="entry name" value="Rhodanese/Cell cycle control phosphatase"/>
    <property type="match status" value="1"/>
</dbReference>
<gene>
    <name evidence="3" type="ORF">GQ55_1G002200</name>
</gene>
<evidence type="ECO:0000313" key="3">
    <source>
        <dbReference type="EMBL" id="PUZ73624.1"/>
    </source>
</evidence>
<organism evidence="3 4">
    <name type="scientific">Panicum hallii var. hallii</name>
    <dbReference type="NCBI Taxonomy" id="1504633"/>
    <lineage>
        <taxon>Eukaryota</taxon>
        <taxon>Viridiplantae</taxon>
        <taxon>Streptophyta</taxon>
        <taxon>Embryophyta</taxon>
        <taxon>Tracheophyta</taxon>
        <taxon>Spermatophyta</taxon>
        <taxon>Magnoliopsida</taxon>
        <taxon>Liliopsida</taxon>
        <taxon>Poales</taxon>
        <taxon>Poaceae</taxon>
        <taxon>PACMAD clade</taxon>
        <taxon>Panicoideae</taxon>
        <taxon>Panicodae</taxon>
        <taxon>Paniceae</taxon>
        <taxon>Panicinae</taxon>
        <taxon>Panicum</taxon>
        <taxon>Panicum sect. Panicum</taxon>
    </lineage>
</organism>
<dbReference type="STRING" id="1504633.A0A2T7F0L8"/>
<protein>
    <recommendedName>
        <fullName evidence="2">Rhodanese domain-containing protein</fullName>
    </recommendedName>
</protein>
<dbReference type="InterPro" id="IPR001763">
    <property type="entry name" value="Rhodanese-like_dom"/>
</dbReference>
<proteinExistence type="predicted"/>
<dbReference type="GO" id="GO:0003824">
    <property type="term" value="F:catalytic activity"/>
    <property type="evidence" value="ECO:0007669"/>
    <property type="project" value="InterPro"/>
</dbReference>
<dbReference type="EMBL" id="CM009749">
    <property type="protein sequence ID" value="PUZ73624.1"/>
    <property type="molecule type" value="Genomic_DNA"/>
</dbReference>
<keyword evidence="4" id="KW-1185">Reference proteome</keyword>
<feature type="domain" description="Rhodanese" evidence="2">
    <location>
        <begin position="179"/>
        <end position="246"/>
    </location>
</feature>
<dbReference type="PROSITE" id="PS50206">
    <property type="entry name" value="RHODANESE_3"/>
    <property type="match status" value="1"/>
</dbReference>
<dbReference type="PANTHER" id="PTHR44542:SF24">
    <property type="entry name" value="OS02G0102300 PROTEIN"/>
    <property type="match status" value="1"/>
</dbReference>
<dbReference type="PANTHER" id="PTHR44542">
    <property type="entry name" value="THIOSULFATE SULFURTRANSFERASE 18"/>
    <property type="match status" value="1"/>
</dbReference>
<evidence type="ECO:0000256" key="1">
    <source>
        <dbReference type="SAM" id="MobiDB-lite"/>
    </source>
</evidence>
<dbReference type="InterPro" id="IPR044684">
    <property type="entry name" value="STR17/STR18/HARC1-like"/>
</dbReference>
<evidence type="ECO:0000313" key="4">
    <source>
        <dbReference type="Proteomes" id="UP000244336"/>
    </source>
</evidence>
<dbReference type="Proteomes" id="UP000244336">
    <property type="component" value="Chromosome 1"/>
</dbReference>
<dbReference type="SMART" id="SM00450">
    <property type="entry name" value="RHOD"/>
    <property type="match status" value="1"/>
</dbReference>
<name>A0A2T7F0L8_9POAL</name>
<evidence type="ECO:0000259" key="2">
    <source>
        <dbReference type="PROSITE" id="PS50206"/>
    </source>
</evidence>
<reference evidence="3 4" key="1">
    <citation type="submission" date="2018-04" db="EMBL/GenBank/DDBJ databases">
        <title>WGS assembly of Panicum hallii var. hallii HAL2.</title>
        <authorList>
            <person name="Lovell J."/>
            <person name="Jenkins J."/>
            <person name="Lowry D."/>
            <person name="Mamidi S."/>
            <person name="Sreedasyam A."/>
            <person name="Weng X."/>
            <person name="Barry K."/>
            <person name="Bonette J."/>
            <person name="Campitelli B."/>
            <person name="Daum C."/>
            <person name="Gordon S."/>
            <person name="Gould B."/>
            <person name="Lipzen A."/>
            <person name="MacQueen A."/>
            <person name="Palacio-Mejia J."/>
            <person name="Plott C."/>
            <person name="Shakirov E."/>
            <person name="Shu S."/>
            <person name="Yoshinaga Y."/>
            <person name="Zane M."/>
            <person name="Rokhsar D."/>
            <person name="Grimwood J."/>
            <person name="Schmutz J."/>
            <person name="Juenger T."/>
        </authorList>
    </citation>
    <scope>NUCLEOTIDE SEQUENCE [LARGE SCALE GENOMIC DNA]</scope>
    <source>
        <strain evidence="4">cv. HAL2</strain>
    </source>
</reference>
<dbReference type="CDD" id="cd00158">
    <property type="entry name" value="RHOD"/>
    <property type="match status" value="1"/>
</dbReference>
<dbReference type="Pfam" id="PF00581">
    <property type="entry name" value="Rhodanese"/>
    <property type="match status" value="1"/>
</dbReference>
<dbReference type="Gramene" id="PUZ73624">
    <property type="protein sequence ID" value="PUZ73624"/>
    <property type="gene ID" value="GQ55_1G002200"/>
</dbReference>
<feature type="region of interest" description="Disordered" evidence="1">
    <location>
        <begin position="104"/>
        <end position="124"/>
    </location>
</feature>
<sequence length="257" mass="28100">MDLIHFVGFLNVASSTVIWRQKRSLVDTPSRGWIGPNNIIGWIRENRREPVLSLLHTASNARPVVASASAQHHVRHWIEPARSSRGSGSEQAANKVRSIDPLPSSLISMAPPHQTESCSGSSAPATVTTVDVTAARDLIAVGGGHRYLDVRTEEELSKLGHLVEVNRCINVPYMFITSQGGRVKNAQFVEQVASLFTKEEHVVVGCQSGKRSEQACVDLQAAGFKNVKSMGGGYLAWLHHGFPVHHRTNRPPPRQDA</sequence>
<dbReference type="InterPro" id="IPR036873">
    <property type="entry name" value="Rhodanese-like_dom_sf"/>
</dbReference>
<dbReference type="AlphaFoldDB" id="A0A2T7F0L8"/>
<dbReference type="OrthoDB" id="566238at2759"/>
<accession>A0A2T7F0L8</accession>
<dbReference type="Gene3D" id="3.40.250.10">
    <property type="entry name" value="Rhodanese-like domain"/>
    <property type="match status" value="1"/>
</dbReference>